<evidence type="ECO:0000256" key="1">
    <source>
        <dbReference type="SAM" id="MobiDB-lite"/>
    </source>
</evidence>
<dbReference type="OrthoDB" id="9800206at2"/>
<evidence type="ECO:0000313" key="4">
    <source>
        <dbReference type="Proteomes" id="UP000199647"/>
    </source>
</evidence>
<reference evidence="3 4" key="1">
    <citation type="submission" date="2016-10" db="EMBL/GenBank/DDBJ databases">
        <authorList>
            <person name="de Groot N.N."/>
        </authorList>
    </citation>
    <scope>NUCLEOTIDE SEQUENCE [LARGE SCALE GENOMIC DNA]</scope>
    <source>
        <strain evidence="3 4">A52C2</strain>
    </source>
</reference>
<organism evidence="3 4">
    <name type="scientific">Faunimonas pinastri</name>
    <dbReference type="NCBI Taxonomy" id="1855383"/>
    <lineage>
        <taxon>Bacteria</taxon>
        <taxon>Pseudomonadati</taxon>
        <taxon>Pseudomonadota</taxon>
        <taxon>Alphaproteobacteria</taxon>
        <taxon>Hyphomicrobiales</taxon>
        <taxon>Afifellaceae</taxon>
        <taxon>Faunimonas</taxon>
    </lineage>
</organism>
<dbReference type="Proteomes" id="UP000199647">
    <property type="component" value="Unassembled WGS sequence"/>
</dbReference>
<accession>A0A1H9D9S1</accession>
<feature type="compositionally biased region" description="Acidic residues" evidence="1">
    <location>
        <begin position="415"/>
        <end position="424"/>
    </location>
</feature>
<dbReference type="STRING" id="1855383.SAMN05216548_102397"/>
<evidence type="ECO:0000313" key="3">
    <source>
        <dbReference type="EMBL" id="SEQ10242.1"/>
    </source>
</evidence>
<name>A0A1H9D9S1_9HYPH</name>
<feature type="chain" id="PRO_5011623095" evidence="2">
    <location>
        <begin position="25"/>
        <end position="430"/>
    </location>
</feature>
<feature type="compositionally biased region" description="Gly residues" evidence="1">
    <location>
        <begin position="40"/>
        <end position="56"/>
    </location>
</feature>
<dbReference type="AlphaFoldDB" id="A0A1H9D9S1"/>
<protein>
    <submittedName>
        <fullName evidence="3">Uncharacterized protein</fullName>
    </submittedName>
</protein>
<feature type="compositionally biased region" description="Basic and acidic residues" evidence="1">
    <location>
        <begin position="88"/>
        <end position="98"/>
    </location>
</feature>
<feature type="signal peptide" evidence="2">
    <location>
        <begin position="1"/>
        <end position="24"/>
    </location>
</feature>
<keyword evidence="2" id="KW-0732">Signal</keyword>
<feature type="region of interest" description="Disordered" evidence="1">
    <location>
        <begin position="29"/>
        <end position="115"/>
    </location>
</feature>
<dbReference type="RefSeq" id="WP_092495547.1">
    <property type="nucleotide sequence ID" value="NZ_FOFG01000002.1"/>
</dbReference>
<gene>
    <name evidence="3" type="ORF">SAMN05216548_102397</name>
</gene>
<evidence type="ECO:0000256" key="2">
    <source>
        <dbReference type="SAM" id="SignalP"/>
    </source>
</evidence>
<keyword evidence="4" id="KW-1185">Reference proteome</keyword>
<dbReference type="EMBL" id="FOFG01000002">
    <property type="protein sequence ID" value="SEQ10242.1"/>
    <property type="molecule type" value="Genomic_DNA"/>
</dbReference>
<feature type="region of interest" description="Disordered" evidence="1">
    <location>
        <begin position="375"/>
        <end position="430"/>
    </location>
</feature>
<sequence>MTRLSRFVTILPLLLTPTVASTLAATIASSPAASQERGRGGPGGGEEAPGPGGLSVGGSIMFHPPRAGDAPAPEDRQKPPPPDFLSTRPRDYVPKQDDQLSIPLPYAPSRSGTREAQPVLPETILEARLVQGGKPVPQGLVWRVFGSQRDKDGELPLVTTAHGGTTSVQLAPGTYFVNAALGRASATKKITVGREAHSESIVLDAGGLRLNAVVGDDKVLAKDKVDFEISQNDDSGQHVVVLPHATAGQILGLAAGTYHVVCHYGNLNAVVRADIEVKAGKLTEATMRQVGADVTLKLVAADGGEALANTSWTVLTPDGDTLSENVGAFPHIVLAEGTYTVVARHKDQVYTRNFDVKAGGDHDVEVHLSDVAPAQGEGLPVGVPHPLAPSADTPMPGAQAAAPNGENPVSPGAESDGDSPDEADTGISTE</sequence>
<proteinExistence type="predicted"/>